<proteinExistence type="predicted"/>
<gene>
    <name evidence="1" type="ORF">SNAT2548_LOCUS22082</name>
</gene>
<dbReference type="EMBL" id="CAJNDS010002274">
    <property type="protein sequence ID" value="CAE7405924.1"/>
    <property type="molecule type" value="Genomic_DNA"/>
</dbReference>
<dbReference type="Proteomes" id="UP000604046">
    <property type="component" value="Unassembled WGS sequence"/>
</dbReference>
<sequence length="122" mass="13267">MATHVDYFMTSTAGSSDAWFPLLRPYLIGGSSCPVALHIYDVDNSYSKQALQSPGHGHLPWIFATRKTVEESLFGAEMTWPFSVHVLPEASTDAATCVLVHATSSTCLTYRSHSSCQVASLL</sequence>
<protein>
    <submittedName>
        <fullName evidence="1">Uncharacterized protein</fullName>
    </submittedName>
</protein>
<comment type="caution">
    <text evidence="1">The sequence shown here is derived from an EMBL/GenBank/DDBJ whole genome shotgun (WGS) entry which is preliminary data.</text>
</comment>
<organism evidence="1 2">
    <name type="scientific">Symbiodinium natans</name>
    <dbReference type="NCBI Taxonomy" id="878477"/>
    <lineage>
        <taxon>Eukaryota</taxon>
        <taxon>Sar</taxon>
        <taxon>Alveolata</taxon>
        <taxon>Dinophyceae</taxon>
        <taxon>Suessiales</taxon>
        <taxon>Symbiodiniaceae</taxon>
        <taxon>Symbiodinium</taxon>
    </lineage>
</organism>
<evidence type="ECO:0000313" key="1">
    <source>
        <dbReference type="EMBL" id="CAE7405924.1"/>
    </source>
</evidence>
<accession>A0A812QW44</accession>
<evidence type="ECO:0000313" key="2">
    <source>
        <dbReference type="Proteomes" id="UP000604046"/>
    </source>
</evidence>
<reference evidence="1" key="1">
    <citation type="submission" date="2021-02" db="EMBL/GenBank/DDBJ databases">
        <authorList>
            <person name="Dougan E. K."/>
            <person name="Rhodes N."/>
            <person name="Thang M."/>
            <person name="Chan C."/>
        </authorList>
    </citation>
    <scope>NUCLEOTIDE SEQUENCE</scope>
</reference>
<keyword evidence="2" id="KW-1185">Reference proteome</keyword>
<name>A0A812QW44_9DINO</name>
<dbReference type="AlphaFoldDB" id="A0A812QW44"/>